<sequence>MDKVPKKKKILIVDDDAFLSKLYFKKFVEEGFEVFTALDGDKGIEIAKKSYPDLIMLDIQLPGIGGYEVLMELKKNAVTNSIPVIILSNFFQKEDVQKFLKAGVKDYLIKSHFMPDEVVKKAKKILASKNQ</sequence>
<reference evidence="4 5" key="1">
    <citation type="journal article" date="2016" name="Nat. Commun.">
        <title>Thousands of microbial genomes shed light on interconnected biogeochemical processes in an aquifer system.</title>
        <authorList>
            <person name="Anantharaman K."/>
            <person name="Brown C.T."/>
            <person name="Hug L.A."/>
            <person name="Sharon I."/>
            <person name="Castelle C.J."/>
            <person name="Probst A.J."/>
            <person name="Thomas B.C."/>
            <person name="Singh A."/>
            <person name="Wilkins M.J."/>
            <person name="Karaoz U."/>
            <person name="Brodie E.L."/>
            <person name="Williams K.H."/>
            <person name="Hubbard S.S."/>
            <person name="Banfield J.F."/>
        </authorList>
    </citation>
    <scope>NUCLEOTIDE SEQUENCE [LARGE SCALE GENOMIC DNA]</scope>
</reference>
<evidence type="ECO:0000313" key="5">
    <source>
        <dbReference type="Proteomes" id="UP000178323"/>
    </source>
</evidence>
<dbReference type="EMBL" id="MFFS01000032">
    <property type="protein sequence ID" value="OGF22265.1"/>
    <property type="molecule type" value="Genomic_DNA"/>
</dbReference>
<proteinExistence type="predicted"/>
<protein>
    <recommendedName>
        <fullName evidence="3">Response regulatory domain-containing protein</fullName>
    </recommendedName>
</protein>
<feature type="modified residue" description="4-aspartylphosphate" evidence="2">
    <location>
        <position position="58"/>
    </location>
</feature>
<dbReference type="Gene3D" id="3.40.50.2300">
    <property type="match status" value="1"/>
</dbReference>
<keyword evidence="1 2" id="KW-0597">Phosphoprotein</keyword>
<evidence type="ECO:0000259" key="3">
    <source>
        <dbReference type="PROSITE" id="PS50110"/>
    </source>
</evidence>
<accession>A0A1F5S6E4</accession>
<dbReference type="GO" id="GO:0000160">
    <property type="term" value="P:phosphorelay signal transduction system"/>
    <property type="evidence" value="ECO:0007669"/>
    <property type="project" value="InterPro"/>
</dbReference>
<dbReference type="PANTHER" id="PTHR44591">
    <property type="entry name" value="STRESS RESPONSE REGULATOR PROTEIN 1"/>
    <property type="match status" value="1"/>
</dbReference>
<feature type="domain" description="Response regulatory" evidence="3">
    <location>
        <begin position="9"/>
        <end position="125"/>
    </location>
</feature>
<name>A0A1F5S6E4_9BACT</name>
<dbReference type="PANTHER" id="PTHR44591:SF3">
    <property type="entry name" value="RESPONSE REGULATORY DOMAIN-CONTAINING PROTEIN"/>
    <property type="match status" value="1"/>
</dbReference>
<evidence type="ECO:0000313" key="4">
    <source>
        <dbReference type="EMBL" id="OGF22265.1"/>
    </source>
</evidence>
<dbReference type="Pfam" id="PF00072">
    <property type="entry name" value="Response_reg"/>
    <property type="match status" value="1"/>
</dbReference>
<dbReference type="SMART" id="SM00448">
    <property type="entry name" value="REC"/>
    <property type="match status" value="1"/>
</dbReference>
<dbReference type="SUPFAM" id="SSF52172">
    <property type="entry name" value="CheY-like"/>
    <property type="match status" value="1"/>
</dbReference>
<evidence type="ECO:0000256" key="1">
    <source>
        <dbReference type="ARBA" id="ARBA00022553"/>
    </source>
</evidence>
<dbReference type="AlphaFoldDB" id="A0A1F5S6E4"/>
<dbReference type="InterPro" id="IPR050595">
    <property type="entry name" value="Bact_response_regulator"/>
</dbReference>
<dbReference type="InterPro" id="IPR011006">
    <property type="entry name" value="CheY-like_superfamily"/>
</dbReference>
<organism evidence="4 5">
    <name type="scientific">Candidatus Falkowbacteria bacterium RBG_13_39_14</name>
    <dbReference type="NCBI Taxonomy" id="1797985"/>
    <lineage>
        <taxon>Bacteria</taxon>
        <taxon>Candidatus Falkowiibacteriota</taxon>
    </lineage>
</organism>
<dbReference type="PROSITE" id="PS50110">
    <property type="entry name" value="RESPONSE_REGULATORY"/>
    <property type="match status" value="1"/>
</dbReference>
<comment type="caution">
    <text evidence="4">The sequence shown here is derived from an EMBL/GenBank/DDBJ whole genome shotgun (WGS) entry which is preliminary data.</text>
</comment>
<dbReference type="Proteomes" id="UP000178323">
    <property type="component" value="Unassembled WGS sequence"/>
</dbReference>
<gene>
    <name evidence="4" type="ORF">A2Y83_02040</name>
</gene>
<evidence type="ECO:0000256" key="2">
    <source>
        <dbReference type="PROSITE-ProRule" id="PRU00169"/>
    </source>
</evidence>
<dbReference type="InterPro" id="IPR001789">
    <property type="entry name" value="Sig_transdc_resp-reg_receiver"/>
</dbReference>
<dbReference type="STRING" id="1797985.A2Y83_02040"/>